<keyword evidence="2" id="KW-0732">Signal</keyword>
<dbReference type="PANTHER" id="PTHR13887">
    <property type="entry name" value="GLUTATHIONE S-TRANSFERASE KAPPA"/>
    <property type="match status" value="1"/>
</dbReference>
<dbReference type="RefSeq" id="WP_259629867.1">
    <property type="nucleotide sequence ID" value="NZ_JANYMP010000046.1"/>
</dbReference>
<dbReference type="AlphaFoldDB" id="A0A9X2VY97"/>
<evidence type="ECO:0000259" key="8">
    <source>
        <dbReference type="Pfam" id="PF13462"/>
    </source>
</evidence>
<dbReference type="InterPro" id="IPR036249">
    <property type="entry name" value="Thioredoxin-like_sf"/>
</dbReference>
<evidence type="ECO:0000256" key="2">
    <source>
        <dbReference type="ARBA" id="ARBA00022729"/>
    </source>
</evidence>
<comment type="caution">
    <text evidence="9">The sequence shown here is derived from an EMBL/GenBank/DDBJ whole genome shotgun (WGS) entry which is preliminary data.</text>
</comment>
<proteinExistence type="inferred from homology"/>
<keyword evidence="7" id="KW-0472">Membrane</keyword>
<feature type="region of interest" description="Disordered" evidence="6">
    <location>
        <begin position="1"/>
        <end position="26"/>
    </location>
</feature>
<dbReference type="Pfam" id="PF13462">
    <property type="entry name" value="Thioredoxin_4"/>
    <property type="match status" value="1"/>
</dbReference>
<keyword evidence="3" id="KW-0560">Oxidoreductase</keyword>
<dbReference type="Gene3D" id="3.40.30.10">
    <property type="entry name" value="Glutaredoxin"/>
    <property type="match status" value="1"/>
</dbReference>
<keyword evidence="5" id="KW-0676">Redox-active center</keyword>
<comment type="similarity">
    <text evidence="1">Belongs to the thioredoxin family. DsbA subfamily.</text>
</comment>
<keyword evidence="4" id="KW-1015">Disulfide bond</keyword>
<evidence type="ECO:0000313" key="10">
    <source>
        <dbReference type="Proteomes" id="UP001141259"/>
    </source>
</evidence>
<sequence>MGGAERNARKKKQQQMAAKSVTAARGSASSSDRNKILIGVAVVAVLAAGVIGAVLLSKPSEPQALTPAANLKPLSVPVQRQPDATVLVGKDTAKVTVDVYEDFLCPVCGTFEDKYGDQLRQHVEAGDLKVRYHVLPLLVRLSDPEGYSRDSANAAVCAADAGKFPEYHDSLYASQPEENGPGYTKAQLVQLGTDLGITGDTFKSCVESGTYHQALEADLDKADNTPHLQAERRDGSKGFQGTPSVAVGDKLISIDNENWISDLLKG</sequence>
<organism evidence="9 10">
    <name type="scientific">Umezawaea endophytica</name>
    <dbReference type="NCBI Taxonomy" id="1654476"/>
    <lineage>
        <taxon>Bacteria</taxon>
        <taxon>Bacillati</taxon>
        <taxon>Actinomycetota</taxon>
        <taxon>Actinomycetes</taxon>
        <taxon>Pseudonocardiales</taxon>
        <taxon>Pseudonocardiaceae</taxon>
        <taxon>Umezawaea</taxon>
    </lineage>
</organism>
<accession>A0A9X2VY97</accession>
<protein>
    <submittedName>
        <fullName evidence="9">DsbA family protein</fullName>
    </submittedName>
</protein>
<evidence type="ECO:0000313" key="9">
    <source>
        <dbReference type="EMBL" id="MCS7484417.1"/>
    </source>
</evidence>
<evidence type="ECO:0000256" key="7">
    <source>
        <dbReference type="SAM" id="Phobius"/>
    </source>
</evidence>
<dbReference type="SUPFAM" id="SSF52833">
    <property type="entry name" value="Thioredoxin-like"/>
    <property type="match status" value="1"/>
</dbReference>
<feature type="domain" description="Thioredoxin-like fold" evidence="8">
    <location>
        <begin position="84"/>
        <end position="252"/>
    </location>
</feature>
<dbReference type="GO" id="GO:0016491">
    <property type="term" value="F:oxidoreductase activity"/>
    <property type="evidence" value="ECO:0007669"/>
    <property type="project" value="UniProtKB-KW"/>
</dbReference>
<evidence type="ECO:0000256" key="3">
    <source>
        <dbReference type="ARBA" id="ARBA00023002"/>
    </source>
</evidence>
<keyword evidence="7" id="KW-1133">Transmembrane helix</keyword>
<keyword evidence="10" id="KW-1185">Reference proteome</keyword>
<dbReference type="EMBL" id="JANYMP010000046">
    <property type="protein sequence ID" value="MCS7484417.1"/>
    <property type="molecule type" value="Genomic_DNA"/>
</dbReference>
<evidence type="ECO:0000256" key="1">
    <source>
        <dbReference type="ARBA" id="ARBA00005791"/>
    </source>
</evidence>
<gene>
    <name evidence="9" type="ORF">NZH93_46950</name>
</gene>
<evidence type="ECO:0000256" key="5">
    <source>
        <dbReference type="ARBA" id="ARBA00023284"/>
    </source>
</evidence>
<reference evidence="9" key="1">
    <citation type="submission" date="2022-08" db="EMBL/GenBank/DDBJ databases">
        <authorList>
            <person name="Tistechok S."/>
            <person name="Samborskyy M."/>
            <person name="Roman I."/>
        </authorList>
    </citation>
    <scope>NUCLEOTIDE SEQUENCE</scope>
    <source>
        <strain evidence="9">DSM 103496</strain>
    </source>
</reference>
<name>A0A9X2VY97_9PSEU</name>
<dbReference type="Proteomes" id="UP001141259">
    <property type="component" value="Unassembled WGS sequence"/>
</dbReference>
<dbReference type="InterPro" id="IPR012336">
    <property type="entry name" value="Thioredoxin-like_fold"/>
</dbReference>
<dbReference type="PANTHER" id="PTHR13887:SF14">
    <property type="entry name" value="DISULFIDE BOND FORMATION PROTEIN D"/>
    <property type="match status" value="1"/>
</dbReference>
<keyword evidence="7" id="KW-0812">Transmembrane</keyword>
<evidence type="ECO:0000256" key="6">
    <source>
        <dbReference type="SAM" id="MobiDB-lite"/>
    </source>
</evidence>
<feature type="transmembrane region" description="Helical" evidence="7">
    <location>
        <begin position="36"/>
        <end position="56"/>
    </location>
</feature>
<evidence type="ECO:0000256" key="4">
    <source>
        <dbReference type="ARBA" id="ARBA00023157"/>
    </source>
</evidence>